<evidence type="ECO:0000313" key="2">
    <source>
        <dbReference type="EMBL" id="NLW34475.1"/>
    </source>
</evidence>
<name>A0A971RZP3_9BACT</name>
<proteinExistence type="predicted"/>
<evidence type="ECO:0000313" key="3">
    <source>
        <dbReference type="Proteomes" id="UP000777265"/>
    </source>
</evidence>
<organism evidence="2 3">
    <name type="scientific">Syntrophorhabdus aromaticivorans</name>
    <dbReference type="NCBI Taxonomy" id="328301"/>
    <lineage>
        <taxon>Bacteria</taxon>
        <taxon>Pseudomonadati</taxon>
        <taxon>Thermodesulfobacteriota</taxon>
        <taxon>Syntrophorhabdia</taxon>
        <taxon>Syntrophorhabdales</taxon>
        <taxon>Syntrophorhabdaceae</taxon>
        <taxon>Syntrophorhabdus</taxon>
    </lineage>
</organism>
<dbReference type="EMBL" id="JAAYEE010000056">
    <property type="protein sequence ID" value="NLW34475.1"/>
    <property type="molecule type" value="Genomic_DNA"/>
</dbReference>
<gene>
    <name evidence="2" type="ORF">GXY80_03185</name>
</gene>
<comment type="caution">
    <text evidence="2">The sequence shown here is derived from an EMBL/GenBank/DDBJ whole genome shotgun (WGS) entry which is preliminary data.</text>
</comment>
<protein>
    <recommendedName>
        <fullName evidence="4">Lipoprotein</fullName>
    </recommendedName>
</protein>
<evidence type="ECO:0000256" key="1">
    <source>
        <dbReference type="SAM" id="SignalP"/>
    </source>
</evidence>
<evidence type="ECO:0008006" key="4">
    <source>
        <dbReference type="Google" id="ProtNLM"/>
    </source>
</evidence>
<keyword evidence="1" id="KW-0732">Signal</keyword>
<reference evidence="2" key="2">
    <citation type="submission" date="2020-01" db="EMBL/GenBank/DDBJ databases">
        <authorList>
            <person name="Campanaro S."/>
        </authorList>
    </citation>
    <scope>NUCLEOTIDE SEQUENCE</scope>
    <source>
        <strain evidence="2">AS06rmzACSIP_7</strain>
    </source>
</reference>
<dbReference type="PROSITE" id="PS51257">
    <property type="entry name" value="PROKAR_LIPOPROTEIN"/>
    <property type="match status" value="1"/>
</dbReference>
<accession>A0A971RZP3</accession>
<feature type="chain" id="PRO_5036741768" description="Lipoprotein" evidence="1">
    <location>
        <begin position="25"/>
        <end position="251"/>
    </location>
</feature>
<reference evidence="2" key="1">
    <citation type="journal article" date="2020" name="Biotechnol. Biofuels">
        <title>New insights from the biogas microbiome by comprehensive genome-resolved metagenomics of nearly 1600 species originating from multiple anaerobic digesters.</title>
        <authorList>
            <person name="Campanaro S."/>
            <person name="Treu L."/>
            <person name="Rodriguez-R L.M."/>
            <person name="Kovalovszki A."/>
            <person name="Ziels R.M."/>
            <person name="Maus I."/>
            <person name="Zhu X."/>
            <person name="Kougias P.G."/>
            <person name="Basile A."/>
            <person name="Luo G."/>
            <person name="Schluter A."/>
            <person name="Konstantinidis K.T."/>
            <person name="Angelidaki I."/>
        </authorList>
    </citation>
    <scope>NUCLEOTIDE SEQUENCE</scope>
    <source>
        <strain evidence="2">AS06rmzACSIP_7</strain>
    </source>
</reference>
<feature type="signal peptide" evidence="1">
    <location>
        <begin position="1"/>
        <end position="24"/>
    </location>
</feature>
<sequence length="251" mass="28243">MNLQRAIIIAMALILAGCATKWTAETRRLQDAPPVLLEKPTFSGETTVGEFMFTSWNLASVPEIRISEPVTFVVDGSKRLMGAVQAKSYHFEVTVPAGESVLEWQDFQGTKYYKSKQSIQIKRGDQKLTGIGGLAVPRNNPGKATAFWVPYFLPGHALLSDRSANFQRLDGEINPNEFVGFGQTITYLGLVGQEIRFVYKEFDDRKIRQAFTQEFSLDYKPESEYSFKSAKFIVHEATSTAIRFTVTKTFN</sequence>
<dbReference type="Proteomes" id="UP000777265">
    <property type="component" value="Unassembled WGS sequence"/>
</dbReference>
<dbReference type="AlphaFoldDB" id="A0A971RZP3"/>